<keyword evidence="2" id="KW-1185">Reference proteome</keyword>
<name>A0AAN9I6X1_CROPI</name>
<sequence length="224" mass="24829">MEGGRACKKPRIDLSEDPECDMEVELSSMTKLTPGKHVLKGDRKKSYYTQSSVVKCDSGKNSKRGLVIASVSHDFDLNSNPVDYSSNDGNFDAGFHFEICEMDDANVQITFEVGSSSRCQTQREACEGDDGFVMDDFEEVEEEILHDNHFCEDDDYFLGGKVDNRIKMANHGDINSLPVLYHHPVVNRAAKVLTGSVIGQMVTSCIFIISVVEKDLLPFMAGQG</sequence>
<organism evidence="1 2">
    <name type="scientific">Crotalaria pallida</name>
    <name type="common">Smooth rattlebox</name>
    <name type="synonym">Crotalaria striata</name>
    <dbReference type="NCBI Taxonomy" id="3830"/>
    <lineage>
        <taxon>Eukaryota</taxon>
        <taxon>Viridiplantae</taxon>
        <taxon>Streptophyta</taxon>
        <taxon>Embryophyta</taxon>
        <taxon>Tracheophyta</taxon>
        <taxon>Spermatophyta</taxon>
        <taxon>Magnoliopsida</taxon>
        <taxon>eudicotyledons</taxon>
        <taxon>Gunneridae</taxon>
        <taxon>Pentapetalae</taxon>
        <taxon>rosids</taxon>
        <taxon>fabids</taxon>
        <taxon>Fabales</taxon>
        <taxon>Fabaceae</taxon>
        <taxon>Papilionoideae</taxon>
        <taxon>50 kb inversion clade</taxon>
        <taxon>genistoids sensu lato</taxon>
        <taxon>core genistoids</taxon>
        <taxon>Crotalarieae</taxon>
        <taxon>Crotalaria</taxon>
    </lineage>
</organism>
<dbReference type="AlphaFoldDB" id="A0AAN9I6X1"/>
<accession>A0AAN9I6X1</accession>
<protein>
    <submittedName>
        <fullName evidence="1">Uncharacterized protein</fullName>
    </submittedName>
</protein>
<dbReference type="Proteomes" id="UP001372338">
    <property type="component" value="Unassembled WGS sequence"/>
</dbReference>
<comment type="caution">
    <text evidence="1">The sequence shown here is derived from an EMBL/GenBank/DDBJ whole genome shotgun (WGS) entry which is preliminary data.</text>
</comment>
<reference evidence="1 2" key="1">
    <citation type="submission" date="2024-01" db="EMBL/GenBank/DDBJ databases">
        <title>The genomes of 5 underutilized Papilionoideae crops provide insights into root nodulation and disease resistanc.</title>
        <authorList>
            <person name="Yuan L."/>
        </authorList>
    </citation>
    <scope>NUCLEOTIDE SEQUENCE [LARGE SCALE GENOMIC DNA]</scope>
    <source>
        <strain evidence="1">ZHUSHIDOU_FW_LH</strain>
        <tissue evidence="1">Leaf</tissue>
    </source>
</reference>
<evidence type="ECO:0000313" key="2">
    <source>
        <dbReference type="Proteomes" id="UP001372338"/>
    </source>
</evidence>
<evidence type="ECO:0000313" key="1">
    <source>
        <dbReference type="EMBL" id="KAK7269753.1"/>
    </source>
</evidence>
<dbReference type="EMBL" id="JAYWIO010000004">
    <property type="protein sequence ID" value="KAK7269753.1"/>
    <property type="molecule type" value="Genomic_DNA"/>
</dbReference>
<proteinExistence type="predicted"/>
<gene>
    <name evidence="1" type="ORF">RIF29_22488</name>
</gene>